<evidence type="ECO:0000259" key="4">
    <source>
        <dbReference type="PROSITE" id="PS50104"/>
    </source>
</evidence>
<dbReference type="GO" id="GO:0043531">
    <property type="term" value="F:ADP binding"/>
    <property type="evidence" value="ECO:0007669"/>
    <property type="project" value="InterPro"/>
</dbReference>
<dbReference type="AlphaFoldDB" id="A0A6N2LV50"/>
<keyword evidence="3" id="KW-0520">NAD</keyword>
<keyword evidence="2" id="KW-0677">Repeat</keyword>
<dbReference type="Gene3D" id="3.80.10.10">
    <property type="entry name" value="Ribonuclease Inhibitor"/>
    <property type="match status" value="2"/>
</dbReference>
<sequence length="1090" mass="123506">MTEPESSRSRPKGAYDVFLSFKGEDNRKSFTGHLYTALVQAGVHTFLDENEIPRGEEISKHLLKAIQESKISIVIFSKGYASTRWCLNELVEILECKNRKTGQIVLPIFYDIDPSDVRKQTGSFAKAFDKNEECLKEKVKGWRKALEEAGNLSGWNLNDMENRYALSQDSLYGVIVLLLSMSRHESKLIQAIIKDVLNKLDPKYINVATNLVGIDRLVQTISDFLSTTTDEVCMVGIHGMPGIGKTTIAKVVFNQLCYGFEGSCFLSNINETSEQSNGLALLQEQLLHNILKQNVATINNADRGMVLIKERLCHKRVIVVVDDVAQQCQLNALVGERGWFGPGSRVIITAKDERLLLNVDRKFKVEELKRDVSLQLFSWHAFRDKKPSKDYVELSNDVVDYCGGIPLALEVLGSSLSAKNKSRWKCVLDKLRIIPNHDIQEKLRICFDTLDDHKIQKTFLDLACFFIGRNKEYISHVLEARCGYNPEDDLGTLSERSLINVNASGEISMHNLLRDMGREIIHKESPDHPGKRSRIWQCEDAWNVLSKQMGIEVVEGLSVDVRASENKLLRTGSFTKMRFLKLLQINGYSNIKELWKEKKILNKLKILNLSYSKNLVKTPNLHSSSLEKLLLEGCLSLVEVHKSVGHLNSLIFLNLKGCRRLKTLPQSICDAKSLEILNISECSQLEKLSEHMGGMESFTELLADGINNEKFLASIEHLKYLRKLSMCGYNFNVDAPSSTSWPSPISSWISASVLDWKALLPTCFTSWRLLRKLRLSYYGLSERTINCVDLGGLVYLEELNLLGNNFFSLPSSISVLPKLQILRVSHCRNLVSISELPSNLKFLDAIGCKSMERVRLPIQSKNNSNLSLQRSPSNHGWIISSDTACNLSNNNKSLVEASYNHCYGYHINAYDARLLMSLVCRKYPNGFRYCAEGCSLSFHIPPVFQGLLFTAFSTRMYFSSSHTIKAIIRKKSNGMQLFEATQVVGVYCPLSWTRYISLSEMAMEEYCGHEELELYVNLGSEDINVKQCEIRGIVDLDSYEAVEWDSKDIESDNVIPSLVGHYLYHPFYGSISFTTIESWKAHLIRRSLLL</sequence>
<dbReference type="InterPro" id="IPR002182">
    <property type="entry name" value="NB-ARC"/>
</dbReference>
<evidence type="ECO:0000256" key="3">
    <source>
        <dbReference type="ARBA" id="ARBA00023027"/>
    </source>
</evidence>
<organism evidence="5">
    <name type="scientific">Salix viminalis</name>
    <name type="common">Common osier</name>
    <name type="synonym">Basket willow</name>
    <dbReference type="NCBI Taxonomy" id="40686"/>
    <lineage>
        <taxon>Eukaryota</taxon>
        <taxon>Viridiplantae</taxon>
        <taxon>Streptophyta</taxon>
        <taxon>Embryophyta</taxon>
        <taxon>Tracheophyta</taxon>
        <taxon>Spermatophyta</taxon>
        <taxon>Magnoliopsida</taxon>
        <taxon>eudicotyledons</taxon>
        <taxon>Gunneridae</taxon>
        <taxon>Pentapetalae</taxon>
        <taxon>rosids</taxon>
        <taxon>fabids</taxon>
        <taxon>Malpighiales</taxon>
        <taxon>Salicaceae</taxon>
        <taxon>Saliceae</taxon>
        <taxon>Salix</taxon>
    </lineage>
</organism>
<dbReference type="PRINTS" id="PR00364">
    <property type="entry name" value="DISEASERSIST"/>
</dbReference>
<dbReference type="InterPro" id="IPR042197">
    <property type="entry name" value="Apaf_helical"/>
</dbReference>
<dbReference type="GO" id="GO:0007165">
    <property type="term" value="P:signal transduction"/>
    <property type="evidence" value="ECO:0007669"/>
    <property type="project" value="InterPro"/>
</dbReference>
<name>A0A6N2LV50_SALVM</name>
<dbReference type="PANTHER" id="PTHR11017:SF271">
    <property type="entry name" value="DISEASE RESISTANCE PROTEIN (TIR-NBS-LRR CLASS) FAMILY"/>
    <property type="match status" value="1"/>
</dbReference>
<dbReference type="InterPro" id="IPR035897">
    <property type="entry name" value="Toll_tir_struct_dom_sf"/>
</dbReference>
<dbReference type="Gene3D" id="3.40.50.300">
    <property type="entry name" value="P-loop containing nucleotide triphosphate hydrolases"/>
    <property type="match status" value="1"/>
</dbReference>
<dbReference type="SUPFAM" id="SSF52200">
    <property type="entry name" value="Toll/Interleukin receptor TIR domain"/>
    <property type="match status" value="1"/>
</dbReference>
<dbReference type="InterPro" id="IPR058192">
    <property type="entry name" value="WHD_ROQ1-like"/>
</dbReference>
<dbReference type="Pfam" id="PF01582">
    <property type="entry name" value="TIR"/>
    <property type="match status" value="1"/>
</dbReference>
<dbReference type="GO" id="GO:0006952">
    <property type="term" value="P:defense response"/>
    <property type="evidence" value="ECO:0007669"/>
    <property type="project" value="InterPro"/>
</dbReference>
<gene>
    <name evidence="5" type="ORF">SVIM_LOCUS281111</name>
</gene>
<accession>A0A6N2LV50</accession>
<reference evidence="5" key="1">
    <citation type="submission" date="2019-03" db="EMBL/GenBank/DDBJ databases">
        <authorList>
            <person name="Mank J."/>
            <person name="Almeida P."/>
        </authorList>
    </citation>
    <scope>NUCLEOTIDE SEQUENCE</scope>
    <source>
        <strain evidence="5">78183</strain>
    </source>
</reference>
<dbReference type="Gene3D" id="3.40.50.10140">
    <property type="entry name" value="Toll/interleukin-1 receptor homology (TIR) domain"/>
    <property type="match status" value="1"/>
</dbReference>
<dbReference type="InterPro" id="IPR032675">
    <property type="entry name" value="LRR_dom_sf"/>
</dbReference>
<protein>
    <recommendedName>
        <fullName evidence="4">TIR domain-containing protein</fullName>
    </recommendedName>
</protein>
<dbReference type="EMBL" id="CAADRP010001618">
    <property type="protein sequence ID" value="VFU45099.1"/>
    <property type="molecule type" value="Genomic_DNA"/>
</dbReference>
<proteinExistence type="predicted"/>
<dbReference type="Pfam" id="PF23282">
    <property type="entry name" value="WHD_ROQ1"/>
    <property type="match status" value="1"/>
</dbReference>
<dbReference type="Gene3D" id="1.10.8.430">
    <property type="entry name" value="Helical domain of apoptotic protease-activating factors"/>
    <property type="match status" value="1"/>
</dbReference>
<dbReference type="PANTHER" id="PTHR11017">
    <property type="entry name" value="LEUCINE-RICH REPEAT-CONTAINING PROTEIN"/>
    <property type="match status" value="1"/>
</dbReference>
<evidence type="ECO:0000313" key="5">
    <source>
        <dbReference type="EMBL" id="VFU45099.1"/>
    </source>
</evidence>
<dbReference type="PROSITE" id="PS50104">
    <property type="entry name" value="TIR"/>
    <property type="match status" value="1"/>
</dbReference>
<dbReference type="SUPFAM" id="SSF52058">
    <property type="entry name" value="L domain-like"/>
    <property type="match status" value="1"/>
</dbReference>
<evidence type="ECO:0000256" key="1">
    <source>
        <dbReference type="ARBA" id="ARBA00022614"/>
    </source>
</evidence>
<evidence type="ECO:0000256" key="2">
    <source>
        <dbReference type="ARBA" id="ARBA00022737"/>
    </source>
</evidence>
<dbReference type="SUPFAM" id="SSF52540">
    <property type="entry name" value="P-loop containing nucleoside triphosphate hydrolases"/>
    <property type="match status" value="1"/>
</dbReference>
<dbReference type="FunFam" id="3.40.50.10140:FF:000007">
    <property type="entry name" value="Disease resistance protein (TIR-NBS-LRR class)"/>
    <property type="match status" value="1"/>
</dbReference>
<dbReference type="InterPro" id="IPR000157">
    <property type="entry name" value="TIR_dom"/>
</dbReference>
<dbReference type="Pfam" id="PF00931">
    <property type="entry name" value="NB-ARC"/>
    <property type="match status" value="1"/>
</dbReference>
<dbReference type="SMART" id="SM00255">
    <property type="entry name" value="TIR"/>
    <property type="match status" value="1"/>
</dbReference>
<feature type="domain" description="TIR" evidence="4">
    <location>
        <begin position="13"/>
        <end position="200"/>
    </location>
</feature>
<dbReference type="InterPro" id="IPR044974">
    <property type="entry name" value="Disease_R_plants"/>
</dbReference>
<keyword evidence="1" id="KW-0433">Leucine-rich repeat</keyword>
<dbReference type="InterPro" id="IPR027417">
    <property type="entry name" value="P-loop_NTPase"/>
</dbReference>